<dbReference type="CDD" id="cd08068">
    <property type="entry name" value="MPN_BRCC36"/>
    <property type="match status" value="1"/>
</dbReference>
<keyword evidence="5" id="KW-0378">Hydrolase</keyword>
<evidence type="ECO:0000256" key="6">
    <source>
        <dbReference type="ARBA" id="ARBA00022833"/>
    </source>
</evidence>
<keyword evidence="3" id="KW-0479">Metal-binding</keyword>
<dbReference type="GO" id="GO:0070536">
    <property type="term" value="P:protein K63-linked deubiquitination"/>
    <property type="evidence" value="ECO:0007669"/>
    <property type="project" value="InterPro"/>
</dbReference>
<dbReference type="EMBL" id="JAWJWE010000046">
    <property type="protein sequence ID" value="KAK6616957.1"/>
    <property type="molecule type" value="Genomic_DNA"/>
</dbReference>
<dbReference type="GO" id="GO:0004843">
    <property type="term" value="F:cysteine-type deubiquitinase activity"/>
    <property type="evidence" value="ECO:0007669"/>
    <property type="project" value="InterPro"/>
</dbReference>
<evidence type="ECO:0000256" key="2">
    <source>
        <dbReference type="ARBA" id="ARBA00022670"/>
    </source>
</evidence>
<dbReference type="Pfam" id="PF18110">
    <property type="entry name" value="BRCC36_C"/>
    <property type="match status" value="1"/>
</dbReference>
<keyword evidence="2" id="KW-0645">Protease</keyword>
<dbReference type="GO" id="GO:0008237">
    <property type="term" value="F:metallopeptidase activity"/>
    <property type="evidence" value="ECO:0007669"/>
    <property type="project" value="UniProtKB-KW"/>
</dbReference>
<protein>
    <recommendedName>
        <fullName evidence="8">MPN domain-containing protein</fullName>
    </recommendedName>
</protein>
<dbReference type="InterPro" id="IPR050242">
    <property type="entry name" value="JAMM_MPN+_peptidase_M67A"/>
</dbReference>
<evidence type="ECO:0000259" key="8">
    <source>
        <dbReference type="PROSITE" id="PS50249"/>
    </source>
</evidence>
<keyword evidence="4" id="KW-0833">Ubl conjugation pathway</keyword>
<dbReference type="GO" id="GO:0070552">
    <property type="term" value="C:BRISC complex"/>
    <property type="evidence" value="ECO:0007669"/>
    <property type="project" value="InterPro"/>
</dbReference>
<evidence type="ECO:0000256" key="4">
    <source>
        <dbReference type="ARBA" id="ARBA00022786"/>
    </source>
</evidence>
<evidence type="ECO:0000256" key="3">
    <source>
        <dbReference type="ARBA" id="ARBA00022723"/>
    </source>
</evidence>
<dbReference type="Pfam" id="PF01398">
    <property type="entry name" value="JAB"/>
    <property type="match status" value="1"/>
</dbReference>
<dbReference type="AlphaFoldDB" id="A0AAN8NI48"/>
<reference evidence="9 10" key="1">
    <citation type="submission" date="2023-10" db="EMBL/GenBank/DDBJ databases">
        <title>Genomes of two closely related lineages of the louse Polyplax serrata with different host specificities.</title>
        <authorList>
            <person name="Martinu J."/>
            <person name="Tarabai H."/>
            <person name="Stefka J."/>
            <person name="Hypsa V."/>
        </authorList>
    </citation>
    <scope>NUCLEOTIDE SEQUENCE [LARGE SCALE GENOMIC DNA]</scope>
    <source>
        <strain evidence="9">HR10_N</strain>
    </source>
</reference>
<comment type="caution">
    <text evidence="9">The sequence shown here is derived from an EMBL/GenBank/DDBJ whole genome shotgun (WGS) entry which is preliminary data.</text>
</comment>
<dbReference type="SUPFAM" id="SSF102712">
    <property type="entry name" value="JAB1/MPN domain"/>
    <property type="match status" value="1"/>
</dbReference>
<evidence type="ECO:0000256" key="1">
    <source>
        <dbReference type="ARBA" id="ARBA00008021"/>
    </source>
</evidence>
<organism evidence="9 10">
    <name type="scientific">Polyplax serrata</name>
    <name type="common">Common mouse louse</name>
    <dbReference type="NCBI Taxonomy" id="468196"/>
    <lineage>
        <taxon>Eukaryota</taxon>
        <taxon>Metazoa</taxon>
        <taxon>Ecdysozoa</taxon>
        <taxon>Arthropoda</taxon>
        <taxon>Hexapoda</taxon>
        <taxon>Insecta</taxon>
        <taxon>Pterygota</taxon>
        <taxon>Neoptera</taxon>
        <taxon>Paraneoptera</taxon>
        <taxon>Psocodea</taxon>
        <taxon>Troctomorpha</taxon>
        <taxon>Phthiraptera</taxon>
        <taxon>Anoplura</taxon>
        <taxon>Polyplacidae</taxon>
        <taxon>Polyplax</taxon>
    </lineage>
</organism>
<dbReference type="Proteomes" id="UP001372834">
    <property type="component" value="Unassembled WGS sequence"/>
</dbReference>
<keyword evidence="6" id="KW-0862">Zinc</keyword>
<dbReference type="InterPro" id="IPR037518">
    <property type="entry name" value="MPN"/>
</dbReference>
<accession>A0AAN8NI48</accession>
<evidence type="ECO:0000256" key="7">
    <source>
        <dbReference type="ARBA" id="ARBA00023049"/>
    </source>
</evidence>
<dbReference type="PROSITE" id="PS50249">
    <property type="entry name" value="MPN"/>
    <property type="match status" value="1"/>
</dbReference>
<feature type="domain" description="MPN" evidence="8">
    <location>
        <begin position="6"/>
        <end position="143"/>
    </location>
</feature>
<dbReference type="GO" id="GO:0070531">
    <property type="term" value="C:BRCA1-A complex"/>
    <property type="evidence" value="ECO:0007669"/>
    <property type="project" value="InterPro"/>
</dbReference>
<name>A0AAN8NI48_POLSC</name>
<dbReference type="SMART" id="SM00232">
    <property type="entry name" value="JAB_MPN"/>
    <property type="match status" value="1"/>
</dbReference>
<comment type="similarity">
    <text evidence="1">Belongs to the peptidase M67A family. BRCC36 subfamily.</text>
</comment>
<dbReference type="InterPro" id="IPR033860">
    <property type="entry name" value="MPN_BRCC36"/>
</dbReference>
<keyword evidence="7" id="KW-0482">Metalloprotease</keyword>
<dbReference type="GO" id="GO:0046872">
    <property type="term" value="F:metal ion binding"/>
    <property type="evidence" value="ECO:0007669"/>
    <property type="project" value="UniProtKB-KW"/>
</dbReference>
<dbReference type="InterPro" id="IPR000555">
    <property type="entry name" value="JAMM/MPN+_dom"/>
</dbReference>
<gene>
    <name evidence="9" type="ORF">RUM43_014927</name>
</gene>
<dbReference type="PANTHER" id="PTHR10410">
    <property type="entry name" value="EUKARYOTIC TRANSLATION INITIATION FACTOR 3 -RELATED"/>
    <property type="match status" value="1"/>
</dbReference>
<dbReference type="InterPro" id="IPR040749">
    <property type="entry name" value="BRCC36_C"/>
</dbReference>
<evidence type="ECO:0000313" key="9">
    <source>
        <dbReference type="EMBL" id="KAK6616957.1"/>
    </source>
</evidence>
<sequence length="260" mass="29346">MSLCAVHLPADVYYACTLHALSVEEEEVMGLLIGKFDDGDAYIISQIILQRSDKRKDRVEISTEQLHSAMMKTSELSDAMGEPINVLGWYHSHPHITVQPSHVDLRTQASYQMMDDRFVGVIFSVFNVDKSKGLEIQVTCFQAARQGIEGPFEKVEVPLFVESVKNFSGPCSESVFQLPEIISQEDLTNYHETTKNCQNNYLTKLQNDSAFVISQCHILNATVNPLLLNAELRQTSVMSYIKELSEEKERLLKLLKDAGE</sequence>
<evidence type="ECO:0000256" key="5">
    <source>
        <dbReference type="ARBA" id="ARBA00022801"/>
    </source>
</evidence>
<evidence type="ECO:0000313" key="10">
    <source>
        <dbReference type="Proteomes" id="UP001372834"/>
    </source>
</evidence>
<dbReference type="GO" id="GO:0006281">
    <property type="term" value="P:DNA repair"/>
    <property type="evidence" value="ECO:0007669"/>
    <property type="project" value="InterPro"/>
</dbReference>
<dbReference type="GO" id="GO:0006508">
    <property type="term" value="P:proteolysis"/>
    <property type="evidence" value="ECO:0007669"/>
    <property type="project" value="UniProtKB-KW"/>
</dbReference>
<proteinExistence type="inferred from homology"/>
<dbReference type="Gene3D" id="3.40.140.10">
    <property type="entry name" value="Cytidine Deaminase, domain 2"/>
    <property type="match status" value="1"/>
</dbReference>